<accession>A0A7C9HKM3</accession>
<dbReference type="Pfam" id="PF12697">
    <property type="entry name" value="Abhydrolase_6"/>
    <property type="match status" value="1"/>
</dbReference>
<proteinExistence type="predicted"/>
<dbReference type="Proteomes" id="UP000479692">
    <property type="component" value="Unassembled WGS sequence"/>
</dbReference>
<sequence>MHGLAKGTIATLLVALALVGCKQPAEPSTGDAVMEEPTTTGDSTKDPGWIYQDPNKRHPVAVVFVHGLFGDVRESWSNGNKSFFDYLHESGIGDKVDIYAFGFTSSMIGQGSLKVGQAAIKLDQFMKIDGVDKYDQIVFVAHSMGGLITMRELISNPALRAKVPLVVLYATPQDGAELAKLGAYAAANNLAVRQMKPADDNDYLEQLQEDWVNVRNTPRHPEVICAYETKDLPILGRVVPKSSGTRFCDQNAAAIENSDHLSIVKPDRPKHPSVVALLTALNDFAMPALSDASWETKKFDTATDPWSYDIKDAGGRNTVTFANHAQIPMQYSIRSQDAGLLADPNVMPRLAQPDGNEAVDLILLNPLKKEYTLEVRLGMAPPRTVIARIADMDQAIAQRNALEAGAAQHMSGYLATGDNQAAFKLLTPEQQQEKFLTLASESIAERQPGLPESARLVLAADTLATLGLSDAAAHTLSTVEAKYPDVAKTAGVRHLAGVVSARTGRTDVLEHAEVPVVPAEEALKPADFSRATEVQRRDLSVLADQLRTNPATEAEGFVLKGDVAKASGDQAAAMRAYTEAQTVDTTPKPVVRARMRAATDVDH</sequence>
<evidence type="ECO:0000256" key="5">
    <source>
        <dbReference type="SAM" id="MobiDB-lite"/>
    </source>
</evidence>
<dbReference type="InterPro" id="IPR052374">
    <property type="entry name" value="SERAC1"/>
</dbReference>
<comment type="caution">
    <text evidence="7">The sequence shown here is derived from an EMBL/GenBank/DDBJ whole genome shotgun (WGS) entry which is preliminary data.</text>
</comment>
<dbReference type="GO" id="GO:0016020">
    <property type="term" value="C:membrane"/>
    <property type="evidence" value="ECO:0007669"/>
    <property type="project" value="UniProtKB-SubCell"/>
</dbReference>
<feature type="region of interest" description="Disordered" evidence="5">
    <location>
        <begin position="25"/>
        <end position="49"/>
    </location>
</feature>
<evidence type="ECO:0000313" key="7">
    <source>
        <dbReference type="EMBL" id="MUV12936.1"/>
    </source>
</evidence>
<evidence type="ECO:0000256" key="2">
    <source>
        <dbReference type="ARBA" id="ARBA00004370"/>
    </source>
</evidence>
<dbReference type="InterPro" id="IPR000073">
    <property type="entry name" value="AB_hydrolase_1"/>
</dbReference>
<keyword evidence="4" id="KW-0472">Membrane</keyword>
<gene>
    <name evidence="7" type="ORF">GN331_01790</name>
</gene>
<dbReference type="SUPFAM" id="SSF53474">
    <property type="entry name" value="alpha/beta-Hydrolases"/>
    <property type="match status" value="1"/>
</dbReference>
<evidence type="ECO:0000313" key="8">
    <source>
        <dbReference type="Proteomes" id="UP000479692"/>
    </source>
</evidence>
<comment type="subcellular location">
    <subcellularLocation>
        <location evidence="1">Endoplasmic reticulum</location>
    </subcellularLocation>
    <subcellularLocation>
        <location evidence="2">Membrane</location>
    </subcellularLocation>
</comment>
<keyword evidence="3" id="KW-0256">Endoplasmic reticulum</keyword>
<evidence type="ECO:0000256" key="1">
    <source>
        <dbReference type="ARBA" id="ARBA00004240"/>
    </source>
</evidence>
<dbReference type="PANTHER" id="PTHR48182:SF2">
    <property type="entry name" value="PROTEIN SERAC1"/>
    <property type="match status" value="1"/>
</dbReference>
<dbReference type="AlphaFoldDB" id="A0A7C9HKM3"/>
<name>A0A7C9HKM3_9GAMM</name>
<dbReference type="PROSITE" id="PS51257">
    <property type="entry name" value="PROKAR_LIPOPROTEIN"/>
    <property type="match status" value="1"/>
</dbReference>
<reference evidence="7 8" key="1">
    <citation type="submission" date="2019-12" db="EMBL/GenBank/DDBJ databases">
        <authorList>
            <person name="Xu J."/>
        </authorList>
    </citation>
    <scope>NUCLEOTIDE SEQUENCE [LARGE SCALE GENOMIC DNA]</scope>
    <source>
        <strain evidence="7 8">HX-5-24</strain>
    </source>
</reference>
<organism evidence="7 8">
    <name type="scientific">Noviluteimonas gilva</name>
    <dbReference type="NCBI Taxonomy" id="2682097"/>
    <lineage>
        <taxon>Bacteria</taxon>
        <taxon>Pseudomonadati</taxon>
        <taxon>Pseudomonadota</taxon>
        <taxon>Gammaproteobacteria</taxon>
        <taxon>Lysobacterales</taxon>
        <taxon>Lysobacteraceae</taxon>
        <taxon>Noviluteimonas</taxon>
    </lineage>
</organism>
<evidence type="ECO:0000259" key="6">
    <source>
        <dbReference type="Pfam" id="PF12697"/>
    </source>
</evidence>
<dbReference type="PANTHER" id="PTHR48182">
    <property type="entry name" value="PROTEIN SERAC1"/>
    <property type="match status" value="1"/>
</dbReference>
<dbReference type="InterPro" id="IPR029058">
    <property type="entry name" value="AB_hydrolase_fold"/>
</dbReference>
<dbReference type="RefSeq" id="WP_156639791.1">
    <property type="nucleotide sequence ID" value="NZ_WOXT01000001.1"/>
</dbReference>
<feature type="domain" description="AB hydrolase-1" evidence="6">
    <location>
        <begin position="62"/>
        <end position="215"/>
    </location>
</feature>
<protein>
    <recommendedName>
        <fullName evidence="6">AB hydrolase-1 domain-containing protein</fullName>
    </recommendedName>
</protein>
<dbReference type="Gene3D" id="3.40.50.1820">
    <property type="entry name" value="alpha/beta hydrolase"/>
    <property type="match status" value="1"/>
</dbReference>
<evidence type="ECO:0000256" key="3">
    <source>
        <dbReference type="ARBA" id="ARBA00022824"/>
    </source>
</evidence>
<dbReference type="EMBL" id="WOXT01000001">
    <property type="protein sequence ID" value="MUV12936.1"/>
    <property type="molecule type" value="Genomic_DNA"/>
</dbReference>
<keyword evidence="8" id="KW-1185">Reference proteome</keyword>
<evidence type="ECO:0000256" key="4">
    <source>
        <dbReference type="ARBA" id="ARBA00023136"/>
    </source>
</evidence>